<proteinExistence type="predicted"/>
<comment type="caution">
    <text evidence="3">The sequence shown here is derived from an EMBL/GenBank/DDBJ whole genome shotgun (WGS) entry which is preliminary data.</text>
</comment>
<dbReference type="Proteomes" id="UP000663836">
    <property type="component" value="Unassembled WGS sequence"/>
</dbReference>
<evidence type="ECO:0000313" key="4">
    <source>
        <dbReference type="EMBL" id="CAF4008309.1"/>
    </source>
</evidence>
<reference evidence="3" key="1">
    <citation type="submission" date="2021-02" db="EMBL/GenBank/DDBJ databases">
        <authorList>
            <person name="Nowell W R."/>
        </authorList>
    </citation>
    <scope>NUCLEOTIDE SEQUENCE</scope>
</reference>
<gene>
    <name evidence="4" type="ORF">JBS370_LOCUS26685</name>
    <name evidence="3" type="ORF">ZHD862_LOCUS34804</name>
</gene>
<dbReference type="Gene3D" id="1.10.238.10">
    <property type="entry name" value="EF-hand"/>
    <property type="match status" value="1"/>
</dbReference>
<dbReference type="InterPro" id="IPR018247">
    <property type="entry name" value="EF_Hand_1_Ca_BS"/>
</dbReference>
<organism evidence="3 5">
    <name type="scientific">Rotaria sordida</name>
    <dbReference type="NCBI Taxonomy" id="392033"/>
    <lineage>
        <taxon>Eukaryota</taxon>
        <taxon>Metazoa</taxon>
        <taxon>Spiralia</taxon>
        <taxon>Gnathifera</taxon>
        <taxon>Rotifera</taxon>
        <taxon>Eurotatoria</taxon>
        <taxon>Bdelloidea</taxon>
        <taxon>Philodinida</taxon>
        <taxon>Philodinidae</taxon>
        <taxon>Rotaria</taxon>
    </lineage>
</organism>
<sequence>MKYSISMQENNDEYYKQIFYSNEYLNYNKDLIIKINLTNQFRLFIFCILILTSQTNALPIRRINSNQIINLYNIQQFSTTTTIQVTTPRTPSNHLQLNNYNIYQHIPISSYSNSGFVQVYNQRNFHNQQQQQQKQLRRERYRRIMIDRMFLIFDEDANGQLTKDELYSLSLRLNIFPKFHHFLKKNSLWK</sequence>
<dbReference type="GO" id="GO:0005509">
    <property type="term" value="F:calcium ion binding"/>
    <property type="evidence" value="ECO:0007669"/>
    <property type="project" value="InterPro"/>
</dbReference>
<evidence type="ECO:0000256" key="1">
    <source>
        <dbReference type="ARBA" id="ARBA00022837"/>
    </source>
</evidence>
<dbReference type="InterPro" id="IPR011992">
    <property type="entry name" value="EF-hand-dom_pair"/>
</dbReference>
<dbReference type="PROSITE" id="PS00018">
    <property type="entry name" value="EF_HAND_1"/>
    <property type="match status" value="1"/>
</dbReference>
<keyword evidence="1" id="KW-0106">Calcium</keyword>
<dbReference type="InterPro" id="IPR002048">
    <property type="entry name" value="EF_hand_dom"/>
</dbReference>
<feature type="domain" description="EF-hand" evidence="2">
    <location>
        <begin position="141"/>
        <end position="176"/>
    </location>
</feature>
<evidence type="ECO:0000313" key="3">
    <source>
        <dbReference type="EMBL" id="CAF1440691.1"/>
    </source>
</evidence>
<dbReference type="AlphaFoldDB" id="A0A815NWL1"/>
<dbReference type="EMBL" id="CAJNOT010004666">
    <property type="protein sequence ID" value="CAF1440691.1"/>
    <property type="molecule type" value="Genomic_DNA"/>
</dbReference>
<protein>
    <recommendedName>
        <fullName evidence="2">EF-hand domain-containing protein</fullName>
    </recommendedName>
</protein>
<dbReference type="SUPFAM" id="SSF47473">
    <property type="entry name" value="EF-hand"/>
    <property type="match status" value="1"/>
</dbReference>
<evidence type="ECO:0000313" key="5">
    <source>
        <dbReference type="Proteomes" id="UP000663864"/>
    </source>
</evidence>
<evidence type="ECO:0000259" key="2">
    <source>
        <dbReference type="PROSITE" id="PS50222"/>
    </source>
</evidence>
<dbReference type="PROSITE" id="PS50222">
    <property type="entry name" value="EF_HAND_2"/>
    <property type="match status" value="1"/>
</dbReference>
<accession>A0A815NWL1</accession>
<dbReference type="EMBL" id="CAJOBD010004783">
    <property type="protein sequence ID" value="CAF4008309.1"/>
    <property type="molecule type" value="Genomic_DNA"/>
</dbReference>
<dbReference type="Proteomes" id="UP000663864">
    <property type="component" value="Unassembled WGS sequence"/>
</dbReference>
<name>A0A815NWL1_9BILA</name>